<dbReference type="STRING" id="497964.CfE428DRAFT_6113"/>
<dbReference type="InterPro" id="IPR036709">
    <property type="entry name" value="Autotransporte_beta_dom_sf"/>
</dbReference>
<dbReference type="eggNOG" id="COG5338">
    <property type="taxonomic scope" value="Bacteria"/>
</dbReference>
<dbReference type="SUPFAM" id="SSF103515">
    <property type="entry name" value="Autotransporter"/>
    <property type="match status" value="1"/>
</dbReference>
<dbReference type="EMBL" id="ABVL01000034">
    <property type="protein sequence ID" value="EDY16396.1"/>
    <property type="molecule type" value="Genomic_DNA"/>
</dbReference>
<dbReference type="InParanoid" id="B4DB22"/>
<sequence>MPGFYGRGPQSFTVGEGRLARPKFRFSGNIAVGYDDNVFQTPSHPQGVPSQKVQVVETPGTPAGSVQVVVPSGDPSIPDSVQTVQVPATAPKFRTVTIPGVPAAERIGSWITRTDAKWDVQFANRRTLFTFDLGAGVDYYWNRPGKKEDYTGVLSMVYLRKLTGRAQFTFSADASYQSQPDFSQINQPTSSNVGSYLSSNLKADLSYRLTPRFTAVTSVSYNSVWYEQQSQGADNYGTTTFGTELRYLFSPRLTLVGEMRYSSDLHTNNSSLDTRSYYLLVGGDLSLSRRFSTTLRFGEVVQDFTEGGGNSSSPYLEVSLNYRLLPQTGIAWNARYGYEEAGVANSRNLVARTGLQVTQIFTPRLQAVLNVNYLRSELQTVSSGATTTTTTAVSPETGVASTANSNLTQDTIDASLGFYYTLDRHWSLNLTYSYTMVVSDDAALNYDRQRIFLGAAYQF</sequence>
<dbReference type="InterPro" id="IPR018759">
    <property type="entry name" value="BBP2_2"/>
</dbReference>
<evidence type="ECO:0000313" key="1">
    <source>
        <dbReference type="EMBL" id="EDY16396.1"/>
    </source>
</evidence>
<reference evidence="1 2" key="1">
    <citation type="journal article" date="2011" name="J. Bacteriol.">
        <title>Genome sequence of Chthoniobacter flavus Ellin428, an aerobic heterotrophic soil bacterium.</title>
        <authorList>
            <person name="Kant R."/>
            <person name="van Passel M.W."/>
            <person name="Palva A."/>
            <person name="Lucas S."/>
            <person name="Lapidus A."/>
            <person name="Glavina Del Rio T."/>
            <person name="Dalin E."/>
            <person name="Tice H."/>
            <person name="Bruce D."/>
            <person name="Goodwin L."/>
            <person name="Pitluck S."/>
            <person name="Larimer F.W."/>
            <person name="Land M.L."/>
            <person name="Hauser L."/>
            <person name="Sangwan P."/>
            <person name="de Vos W.M."/>
            <person name="Janssen P.H."/>
            <person name="Smidt H."/>
        </authorList>
    </citation>
    <scope>NUCLEOTIDE SEQUENCE [LARGE SCALE GENOMIC DNA]</scope>
    <source>
        <strain evidence="1 2">Ellin428</strain>
    </source>
</reference>
<accession>B4DB22</accession>
<organism evidence="1 2">
    <name type="scientific">Chthoniobacter flavus Ellin428</name>
    <dbReference type="NCBI Taxonomy" id="497964"/>
    <lineage>
        <taxon>Bacteria</taxon>
        <taxon>Pseudomonadati</taxon>
        <taxon>Verrucomicrobiota</taxon>
        <taxon>Spartobacteria</taxon>
        <taxon>Chthoniobacterales</taxon>
        <taxon>Chthoniobacteraceae</taxon>
        <taxon>Chthoniobacter</taxon>
    </lineage>
</organism>
<dbReference type="Proteomes" id="UP000005824">
    <property type="component" value="Unassembled WGS sequence"/>
</dbReference>
<protein>
    <submittedName>
        <fullName evidence="1">Uncharacterized protein</fullName>
    </submittedName>
</protein>
<gene>
    <name evidence="1" type="ORF">CfE428DRAFT_6113</name>
</gene>
<dbReference type="AlphaFoldDB" id="B4DB22"/>
<comment type="caution">
    <text evidence="1">The sequence shown here is derived from an EMBL/GenBank/DDBJ whole genome shotgun (WGS) entry which is preliminary data.</text>
</comment>
<keyword evidence="2" id="KW-1185">Reference proteome</keyword>
<evidence type="ECO:0000313" key="2">
    <source>
        <dbReference type="Proteomes" id="UP000005824"/>
    </source>
</evidence>
<name>B4DB22_9BACT</name>
<dbReference type="Pfam" id="PF10082">
    <property type="entry name" value="BBP2_2"/>
    <property type="match status" value="1"/>
</dbReference>
<proteinExistence type="predicted"/>